<protein>
    <recommendedName>
        <fullName evidence="4">AB hydrolase-1 domain-containing protein</fullName>
    </recommendedName>
</protein>
<dbReference type="OrthoDB" id="10260961at2759"/>
<dbReference type="Proteomes" id="UP000799429">
    <property type="component" value="Unassembled WGS sequence"/>
</dbReference>
<gene>
    <name evidence="2" type="ORF">M501DRAFT_944449</name>
</gene>
<dbReference type="InterPro" id="IPR029058">
    <property type="entry name" value="AB_hydrolase_fold"/>
</dbReference>
<comment type="caution">
    <text evidence="2">The sequence shown here is derived from an EMBL/GenBank/DDBJ whole genome shotgun (WGS) entry which is preliminary data.</text>
</comment>
<keyword evidence="3" id="KW-1185">Reference proteome</keyword>
<dbReference type="PANTHER" id="PTHR42103:SF2">
    <property type="entry name" value="AB HYDROLASE-1 DOMAIN-CONTAINING PROTEIN"/>
    <property type="match status" value="1"/>
</dbReference>
<dbReference type="Gene3D" id="3.40.50.1820">
    <property type="entry name" value="alpha/beta hydrolase"/>
    <property type="match status" value="1"/>
</dbReference>
<proteinExistence type="predicted"/>
<name>A0A9P4VIQ9_9PEZI</name>
<reference evidence="2" key="1">
    <citation type="journal article" date="2020" name="Stud. Mycol.">
        <title>101 Dothideomycetes genomes: a test case for predicting lifestyles and emergence of pathogens.</title>
        <authorList>
            <person name="Haridas S."/>
            <person name="Albert R."/>
            <person name="Binder M."/>
            <person name="Bloem J."/>
            <person name="Labutti K."/>
            <person name="Salamov A."/>
            <person name="Andreopoulos B."/>
            <person name="Baker S."/>
            <person name="Barry K."/>
            <person name="Bills G."/>
            <person name="Bluhm B."/>
            <person name="Cannon C."/>
            <person name="Castanera R."/>
            <person name="Culley D."/>
            <person name="Daum C."/>
            <person name="Ezra D."/>
            <person name="Gonzalez J."/>
            <person name="Henrissat B."/>
            <person name="Kuo A."/>
            <person name="Liang C."/>
            <person name="Lipzen A."/>
            <person name="Lutzoni F."/>
            <person name="Magnuson J."/>
            <person name="Mondo S."/>
            <person name="Nolan M."/>
            <person name="Ohm R."/>
            <person name="Pangilinan J."/>
            <person name="Park H.-J."/>
            <person name="Ramirez L."/>
            <person name="Alfaro M."/>
            <person name="Sun H."/>
            <person name="Tritt A."/>
            <person name="Yoshinaga Y."/>
            <person name="Zwiers L.-H."/>
            <person name="Turgeon B."/>
            <person name="Goodwin S."/>
            <person name="Spatafora J."/>
            <person name="Crous P."/>
            <person name="Grigoriev I."/>
        </authorList>
    </citation>
    <scope>NUCLEOTIDE SEQUENCE</scope>
    <source>
        <strain evidence="2">CBS 101060</strain>
    </source>
</reference>
<evidence type="ECO:0008006" key="4">
    <source>
        <dbReference type="Google" id="ProtNLM"/>
    </source>
</evidence>
<accession>A0A9P4VIQ9</accession>
<evidence type="ECO:0000256" key="1">
    <source>
        <dbReference type="SAM" id="MobiDB-lite"/>
    </source>
</evidence>
<organism evidence="2 3">
    <name type="scientific">Patellaria atrata CBS 101060</name>
    <dbReference type="NCBI Taxonomy" id="1346257"/>
    <lineage>
        <taxon>Eukaryota</taxon>
        <taxon>Fungi</taxon>
        <taxon>Dikarya</taxon>
        <taxon>Ascomycota</taxon>
        <taxon>Pezizomycotina</taxon>
        <taxon>Dothideomycetes</taxon>
        <taxon>Dothideomycetes incertae sedis</taxon>
        <taxon>Patellariales</taxon>
        <taxon>Patellariaceae</taxon>
        <taxon>Patellaria</taxon>
    </lineage>
</organism>
<dbReference type="EMBL" id="MU006121">
    <property type="protein sequence ID" value="KAF2834326.1"/>
    <property type="molecule type" value="Genomic_DNA"/>
</dbReference>
<sequence>MKPNYTFVIPSLLDDTPLDCRIYLPKITRRTSTAGILGDISLADQISSKHGAIIAHPYAPLGGSYDDPVVGLTAKELLSLGFIVGLFNFRGAGNSKGRTSWSGRPELEDYITFINFFVHFLDNFQPSSVSPSTSPHPLPPHSSAQKINVILGGYSYGSLVLSHLPPTNDILQRLRSHEEGTTASEVLLRAKSLASQATQESKANVTAGSHSRKERRNDKGHAHSHSVTIGGEETSVDVRRRSHDGLRRSLDISRRFKSARRKSEEHTTLSLDSSYSSSIPVASTAYLIIAPLQPPVSVIIHFSFPTAFLRKTPHDSYESSNFHRTLAVFGDQDIFSSVKKQRAWAEKMRSESGSLFEYQEVPGAGHFWHEEGVSQSLRDAVHRWALDLISCEQS</sequence>
<feature type="compositionally biased region" description="Polar residues" evidence="1">
    <location>
        <begin position="194"/>
        <end position="209"/>
    </location>
</feature>
<dbReference type="PANTHER" id="PTHR42103">
    <property type="entry name" value="ALPHA/BETA-HYDROLASES SUPERFAMILY PROTEIN"/>
    <property type="match status" value="1"/>
</dbReference>
<feature type="region of interest" description="Disordered" evidence="1">
    <location>
        <begin position="194"/>
        <end position="242"/>
    </location>
</feature>
<evidence type="ECO:0000313" key="3">
    <source>
        <dbReference type="Proteomes" id="UP000799429"/>
    </source>
</evidence>
<dbReference type="AlphaFoldDB" id="A0A9P4VIQ9"/>
<evidence type="ECO:0000313" key="2">
    <source>
        <dbReference type="EMBL" id="KAF2834326.1"/>
    </source>
</evidence>
<dbReference type="SUPFAM" id="SSF53474">
    <property type="entry name" value="alpha/beta-Hydrolases"/>
    <property type="match status" value="1"/>
</dbReference>